<feature type="region of interest" description="Disordered" evidence="1">
    <location>
        <begin position="1"/>
        <end position="22"/>
    </location>
</feature>
<keyword evidence="3" id="KW-1185">Reference proteome</keyword>
<evidence type="ECO:0000313" key="3">
    <source>
        <dbReference type="Proteomes" id="UP000201235"/>
    </source>
</evidence>
<dbReference type="KEGG" id="vg:15311980"/>
<sequence>MLGSYWSLSTQSQKRQVFSENQHKFDRKPFSEYNNSVRVQKTNLRNMLPNLVAPNQYKELLKLYESGKLPVSEGVALFQFLIDTEQCWDDEELSRVANYLISEGFCYYVYTP</sequence>
<dbReference type="GeneID" id="15311980"/>
<dbReference type="OrthoDB" id="39998at10239"/>
<evidence type="ECO:0000256" key="1">
    <source>
        <dbReference type="SAM" id="MobiDB-lite"/>
    </source>
</evidence>
<gene>
    <name evidence="2" type="ORF">CPPG_00012</name>
</gene>
<protein>
    <submittedName>
        <fullName evidence="2">Uncharacterized protein</fullName>
    </submittedName>
</protein>
<dbReference type="Proteomes" id="UP000201235">
    <property type="component" value="Segment"/>
</dbReference>
<evidence type="ECO:0000313" key="2">
    <source>
        <dbReference type="EMBL" id="AGH26329.1"/>
    </source>
</evidence>
<organism evidence="2 3">
    <name type="scientific">Cyanophage P-RSM1</name>
    <dbReference type="NCBI Taxonomy" id="536444"/>
    <lineage>
        <taxon>Viruses</taxon>
        <taxon>Duplodnaviria</taxon>
        <taxon>Heunggongvirae</taxon>
        <taxon>Uroviricota</taxon>
        <taxon>Caudoviricetes</taxon>
        <taxon>Pantevenvirales</taxon>
        <taxon>Kyanoviridae</taxon>
        <taxon>Emcearvirus</taxon>
        <taxon>Emcearvirus gerard</taxon>
    </lineage>
</organism>
<dbReference type="RefSeq" id="YP_007877564.1">
    <property type="nucleotide sequence ID" value="NC_021071.1"/>
</dbReference>
<name>M4QDK7_9CAUD</name>
<reference evidence="2 3" key="1">
    <citation type="submission" date="2010-11" db="EMBL/GenBank/DDBJ databases">
        <title>The Genome Sequence of Cyanophage P-RSM1.</title>
        <authorList>
            <consortium name="The Broad Institute Genome Sequencing Platform"/>
            <person name="Henn M.R."/>
            <person name="Sullivan M.S."/>
            <person name="Osburne M.S."/>
            <person name="Levin J."/>
            <person name="Malboeuf C."/>
            <person name="Casali M."/>
            <person name="Russ C."/>
            <person name="Lennon N."/>
            <person name="Chapman S.B."/>
            <person name="Erlich R."/>
            <person name="Young S.K."/>
            <person name="Yandava C."/>
            <person name="Zeng Q."/>
            <person name="Alvarado L."/>
            <person name="Anderson S."/>
            <person name="Berlin A."/>
            <person name="Chen Z."/>
            <person name="Freedman E."/>
            <person name="Gellesch M."/>
            <person name="Goldberg J."/>
            <person name="Green L."/>
            <person name="Griggs A."/>
            <person name="Gujja S."/>
            <person name="Heilman E.R."/>
            <person name="Heiman D."/>
            <person name="Hollinger A."/>
            <person name="Howarth C."/>
            <person name="Larson L."/>
            <person name="Mehta T."/>
            <person name="Pearson M."/>
            <person name="Roberts A."/>
            <person name="Ryan E."/>
            <person name="Saif S."/>
            <person name="Shea T."/>
            <person name="Shenoy N."/>
            <person name="Sisk P."/>
            <person name="Stolte C."/>
            <person name="Sykes S."/>
            <person name="White J."/>
            <person name="Yu Q."/>
            <person name="Coleman M.L."/>
            <person name="Huang K.H."/>
            <person name="Weigele P.R."/>
            <person name="DeFrancesco A.S."/>
            <person name="Kern S.E."/>
            <person name="Thompson L.R."/>
            <person name="Fu R."/>
            <person name="Hombeck B."/>
            <person name="Chisholm S.W."/>
            <person name="Haas B."/>
            <person name="Nusbaum C."/>
            <person name="Birren B."/>
        </authorList>
    </citation>
    <scope>NUCLEOTIDE SEQUENCE [LARGE SCALE GENOMIC DNA]</scope>
    <source>
        <strain evidence="2 3">P-RSM1</strain>
    </source>
</reference>
<proteinExistence type="predicted"/>
<accession>M4QDK7</accession>
<dbReference type="EMBL" id="HQ634175">
    <property type="protein sequence ID" value="AGH26329.1"/>
    <property type="molecule type" value="Genomic_DNA"/>
</dbReference>
<feature type="compositionally biased region" description="Polar residues" evidence="1">
    <location>
        <begin position="1"/>
        <end position="20"/>
    </location>
</feature>